<proteinExistence type="predicted"/>
<accession>R1GUY4</accession>
<name>R1GUY4_9GAMM</name>
<dbReference type="EMBL" id="ANFM02000016">
    <property type="protein sequence ID" value="EOD79958.1"/>
    <property type="molecule type" value="Genomic_DNA"/>
</dbReference>
<dbReference type="AlphaFoldDB" id="R1GUY4"/>
<gene>
    <name evidence="1" type="ORF">D515_01092</name>
</gene>
<dbReference type="Proteomes" id="UP000011223">
    <property type="component" value="Unassembled WGS sequence"/>
</dbReference>
<keyword evidence="2" id="KW-1185">Reference proteome</keyword>
<sequence length="51" mass="5459">MIDSSAGLGGRSEQEIASIISNTRVIDEAFSRLSVVIPAPDSVDMVKVYPH</sequence>
<organism evidence="1 2">
    <name type="scientific">Grimontia indica</name>
    <dbReference type="NCBI Taxonomy" id="1056512"/>
    <lineage>
        <taxon>Bacteria</taxon>
        <taxon>Pseudomonadati</taxon>
        <taxon>Pseudomonadota</taxon>
        <taxon>Gammaproteobacteria</taxon>
        <taxon>Vibrionales</taxon>
        <taxon>Vibrionaceae</taxon>
        <taxon>Grimontia</taxon>
    </lineage>
</organism>
<protein>
    <submittedName>
        <fullName evidence="1">Uncharacterized protein</fullName>
    </submittedName>
</protein>
<reference evidence="1 2" key="1">
    <citation type="journal article" date="2014" name="PLoS ONE">
        <title>Grimontia indica AK16(T), sp. nov., Isolated from a Seawater Sample Reports the Presence of Pathogenic Genes Similar to Vibrio Genus.</title>
        <authorList>
            <person name="Singh A."/>
            <person name="Vaidya B."/>
            <person name="Khatri I."/>
            <person name="Srinivas T.N."/>
            <person name="Subramanian S."/>
            <person name="Korpole S."/>
            <person name="Pinnaka A.K."/>
        </authorList>
    </citation>
    <scope>NUCLEOTIDE SEQUENCE [LARGE SCALE GENOMIC DNA]</scope>
    <source>
        <strain evidence="1 2">AK16</strain>
    </source>
</reference>
<evidence type="ECO:0000313" key="1">
    <source>
        <dbReference type="EMBL" id="EOD79958.1"/>
    </source>
</evidence>
<evidence type="ECO:0000313" key="2">
    <source>
        <dbReference type="Proteomes" id="UP000011223"/>
    </source>
</evidence>
<comment type="caution">
    <text evidence="1">The sequence shown here is derived from an EMBL/GenBank/DDBJ whole genome shotgun (WGS) entry which is preliminary data.</text>
</comment>